<dbReference type="OrthoDB" id="5226580at2759"/>
<accession>A0A6A5UC33</accession>
<feature type="compositionally biased region" description="Low complexity" evidence="6">
    <location>
        <begin position="102"/>
        <end position="118"/>
    </location>
</feature>
<gene>
    <name evidence="8" type="ORF">CC80DRAFT_542800</name>
</gene>
<dbReference type="GO" id="GO:0005634">
    <property type="term" value="C:nucleus"/>
    <property type="evidence" value="ECO:0007669"/>
    <property type="project" value="UniProtKB-SubCell"/>
</dbReference>
<evidence type="ECO:0000256" key="6">
    <source>
        <dbReference type="SAM" id="MobiDB-lite"/>
    </source>
</evidence>
<dbReference type="SMART" id="SM00066">
    <property type="entry name" value="GAL4"/>
    <property type="match status" value="1"/>
</dbReference>
<sequence>MSASTGETEKGHRGEVVMSKTCQNCFSLKIRCDRTQGAGICDRCARLGKQCLFRPARRRDNSAKRDTRIQALEAQVQNLLRTQNPAHTVQQPLPTVNEERPSTTITPTPSSISIPLPSVPTEQDVIDEDILSIERADTLVEMYRAEMMPHFPFIIIPPHETGRGMRHERPFLFLTILSVASFHDLAAQEKLVERLKRMVTEKIFYGGDDCLKLEYLQGLLIILAWNQYHGQSKFYSQYLHLAISIAVDMRFDRKPLQPKPKHHNDKRDPLVKDNHPGPQAWGSGEQRAAAGIFYLSSTISRLLDKMNMFPCTKMIEDGCLSLGQTREYRTDKDLYHVIKLQQIIETTEALGRDATSDIVAQEAYLRMRDELEAFRTYLNSDFSDSHLLFMQFHTAKLFLHQVFFFERNLQTHPHCHLPLLTSGLESAKSFLDLYLWLPPKSEMALSNSEWIQLSFGVTQAAKFAIIAKAPGVEMQTRELRHRLNIEHVFRHLVLRIGALVGRAGMGGDKKRDVFLYYEQRVRKIQNWYEGMSRAMGSLSPGSVNQESPQSQQQQSQQQRQRSPYAASLSSSPHSLQHLHTPSQVPLSLTFSHQQSAFSNPHAPPPPLQHQQLPVSYSAGDMLQASTTPVMNAYSTFASSSPSLAFPDLMSAPGWDALFAVPMEDTGWMIDVGQGYDVGTTGMDVGVTPTSDGSWGDGSRNL</sequence>
<keyword evidence="2" id="KW-0805">Transcription regulation</keyword>
<evidence type="ECO:0000313" key="9">
    <source>
        <dbReference type="Proteomes" id="UP000800035"/>
    </source>
</evidence>
<dbReference type="PANTHER" id="PTHR31845">
    <property type="entry name" value="FINGER DOMAIN PROTEIN, PUTATIVE-RELATED"/>
    <property type="match status" value="1"/>
</dbReference>
<evidence type="ECO:0000256" key="5">
    <source>
        <dbReference type="ARBA" id="ARBA00023242"/>
    </source>
</evidence>
<dbReference type="AlphaFoldDB" id="A0A6A5UC33"/>
<keyword evidence="5" id="KW-0539">Nucleus</keyword>
<evidence type="ECO:0000256" key="1">
    <source>
        <dbReference type="ARBA" id="ARBA00004123"/>
    </source>
</evidence>
<dbReference type="SUPFAM" id="SSF57701">
    <property type="entry name" value="Zn2/Cys6 DNA-binding domain"/>
    <property type="match status" value="1"/>
</dbReference>
<feature type="region of interest" description="Disordered" evidence="6">
    <location>
        <begin position="256"/>
        <end position="283"/>
    </location>
</feature>
<dbReference type="InterPro" id="IPR001138">
    <property type="entry name" value="Zn2Cys6_DnaBD"/>
</dbReference>
<feature type="compositionally biased region" description="Basic and acidic residues" evidence="6">
    <location>
        <begin position="265"/>
        <end position="275"/>
    </location>
</feature>
<evidence type="ECO:0000256" key="3">
    <source>
        <dbReference type="ARBA" id="ARBA00023125"/>
    </source>
</evidence>
<feature type="compositionally biased region" description="Low complexity" evidence="6">
    <location>
        <begin position="547"/>
        <end position="582"/>
    </location>
</feature>
<dbReference type="CDD" id="cd00067">
    <property type="entry name" value="GAL4"/>
    <property type="match status" value="1"/>
</dbReference>
<feature type="region of interest" description="Disordered" evidence="6">
    <location>
        <begin position="97"/>
        <end position="118"/>
    </location>
</feature>
<comment type="subcellular location">
    <subcellularLocation>
        <location evidence="1">Nucleus</location>
    </subcellularLocation>
</comment>
<dbReference type="GO" id="GO:0000981">
    <property type="term" value="F:DNA-binding transcription factor activity, RNA polymerase II-specific"/>
    <property type="evidence" value="ECO:0007669"/>
    <property type="project" value="InterPro"/>
</dbReference>
<evidence type="ECO:0000313" key="8">
    <source>
        <dbReference type="EMBL" id="KAF1962485.1"/>
    </source>
</evidence>
<dbReference type="InterPro" id="IPR036864">
    <property type="entry name" value="Zn2-C6_fun-type_DNA-bd_sf"/>
</dbReference>
<dbReference type="GO" id="GO:0000976">
    <property type="term" value="F:transcription cis-regulatory region binding"/>
    <property type="evidence" value="ECO:0007669"/>
    <property type="project" value="TreeGrafter"/>
</dbReference>
<evidence type="ECO:0000256" key="2">
    <source>
        <dbReference type="ARBA" id="ARBA00023015"/>
    </source>
</evidence>
<dbReference type="InterPro" id="IPR051089">
    <property type="entry name" value="prtT"/>
</dbReference>
<dbReference type="EMBL" id="ML976979">
    <property type="protein sequence ID" value="KAF1962485.1"/>
    <property type="molecule type" value="Genomic_DNA"/>
</dbReference>
<dbReference type="GO" id="GO:0008270">
    <property type="term" value="F:zinc ion binding"/>
    <property type="evidence" value="ECO:0007669"/>
    <property type="project" value="InterPro"/>
</dbReference>
<protein>
    <recommendedName>
        <fullName evidence="7">Zn(2)-C6 fungal-type domain-containing protein</fullName>
    </recommendedName>
</protein>
<keyword evidence="4" id="KW-0804">Transcription</keyword>
<dbReference type="Gene3D" id="4.10.240.10">
    <property type="entry name" value="Zn(2)-C6 fungal-type DNA-binding domain"/>
    <property type="match status" value="1"/>
</dbReference>
<proteinExistence type="predicted"/>
<dbReference type="CDD" id="cd12148">
    <property type="entry name" value="fungal_TF_MHR"/>
    <property type="match status" value="1"/>
</dbReference>
<reference evidence="8" key="1">
    <citation type="journal article" date="2020" name="Stud. Mycol.">
        <title>101 Dothideomycetes genomes: a test case for predicting lifestyles and emergence of pathogens.</title>
        <authorList>
            <person name="Haridas S."/>
            <person name="Albert R."/>
            <person name="Binder M."/>
            <person name="Bloem J."/>
            <person name="Labutti K."/>
            <person name="Salamov A."/>
            <person name="Andreopoulos B."/>
            <person name="Baker S."/>
            <person name="Barry K."/>
            <person name="Bills G."/>
            <person name="Bluhm B."/>
            <person name="Cannon C."/>
            <person name="Castanera R."/>
            <person name="Culley D."/>
            <person name="Daum C."/>
            <person name="Ezra D."/>
            <person name="Gonzalez J."/>
            <person name="Henrissat B."/>
            <person name="Kuo A."/>
            <person name="Liang C."/>
            <person name="Lipzen A."/>
            <person name="Lutzoni F."/>
            <person name="Magnuson J."/>
            <person name="Mondo S."/>
            <person name="Nolan M."/>
            <person name="Ohm R."/>
            <person name="Pangilinan J."/>
            <person name="Park H.-J."/>
            <person name="Ramirez L."/>
            <person name="Alfaro M."/>
            <person name="Sun H."/>
            <person name="Tritt A."/>
            <person name="Yoshinaga Y."/>
            <person name="Zwiers L.-H."/>
            <person name="Turgeon B."/>
            <person name="Goodwin S."/>
            <person name="Spatafora J."/>
            <person name="Crous P."/>
            <person name="Grigoriev I."/>
        </authorList>
    </citation>
    <scope>NUCLEOTIDE SEQUENCE</scope>
    <source>
        <strain evidence="8">CBS 675.92</strain>
    </source>
</reference>
<feature type="domain" description="Zn(2)-C6 fungal-type" evidence="7">
    <location>
        <begin position="21"/>
        <end position="53"/>
    </location>
</feature>
<keyword evidence="3" id="KW-0238">DNA-binding</keyword>
<keyword evidence="9" id="KW-1185">Reference proteome</keyword>
<name>A0A6A5UC33_9PLEO</name>
<evidence type="ECO:0000256" key="4">
    <source>
        <dbReference type="ARBA" id="ARBA00023163"/>
    </source>
</evidence>
<feature type="region of interest" description="Disordered" evidence="6">
    <location>
        <begin position="535"/>
        <end position="582"/>
    </location>
</feature>
<evidence type="ECO:0000259" key="7">
    <source>
        <dbReference type="PROSITE" id="PS50048"/>
    </source>
</evidence>
<organism evidence="8 9">
    <name type="scientific">Byssothecium circinans</name>
    <dbReference type="NCBI Taxonomy" id="147558"/>
    <lineage>
        <taxon>Eukaryota</taxon>
        <taxon>Fungi</taxon>
        <taxon>Dikarya</taxon>
        <taxon>Ascomycota</taxon>
        <taxon>Pezizomycotina</taxon>
        <taxon>Dothideomycetes</taxon>
        <taxon>Pleosporomycetidae</taxon>
        <taxon>Pleosporales</taxon>
        <taxon>Massarineae</taxon>
        <taxon>Massarinaceae</taxon>
        <taxon>Byssothecium</taxon>
    </lineage>
</organism>
<dbReference type="Pfam" id="PF00172">
    <property type="entry name" value="Zn_clus"/>
    <property type="match status" value="1"/>
</dbReference>
<dbReference type="PANTHER" id="PTHR31845:SF37">
    <property type="entry name" value="TRANSCRIPTION FACTOR DOMAIN-CONTAINING PROTEIN"/>
    <property type="match status" value="1"/>
</dbReference>
<dbReference type="Proteomes" id="UP000800035">
    <property type="component" value="Unassembled WGS sequence"/>
</dbReference>
<dbReference type="PROSITE" id="PS50048">
    <property type="entry name" value="ZN2_CY6_FUNGAL_2"/>
    <property type="match status" value="1"/>
</dbReference>